<dbReference type="Proteomes" id="UP000078546">
    <property type="component" value="Unassembled WGS sequence"/>
</dbReference>
<feature type="domain" description="EGF-like" evidence="3">
    <location>
        <begin position="11"/>
        <end position="59"/>
    </location>
</feature>
<evidence type="ECO:0000313" key="4">
    <source>
        <dbReference type="EMBL" id="SBS84253.1"/>
    </source>
</evidence>
<evidence type="ECO:0000313" key="5">
    <source>
        <dbReference type="Proteomes" id="UP000078546"/>
    </source>
</evidence>
<dbReference type="GO" id="GO:0009986">
    <property type="term" value="C:cell surface"/>
    <property type="evidence" value="ECO:0007669"/>
    <property type="project" value="InterPro"/>
</dbReference>
<sequence>MNMNYSFFLFVCLQLAIRYNNAKVTVDTKCTNGYLIQMSGHFECACNEGYVLKNENTCEKTSNCASLDDINKTCANYAVCANSASKEEERAIKCVCMKDYVLNQGKCIPQRCINIVCGSGKCVIDPNNANLTICSCNIGTVVQTGTCQIAGETKCTLKCKENEKCEKKDIFYTCVKQEGSGQDGGGEDNGGDQGSNPTVAETFHRPLQVPCNGARLAEKLLNIFDVTHFIARFCVCIRVQVHTKIGIFSQNGKKLKQKQNCASALQDSLSLHGEE</sequence>
<feature type="region of interest" description="Disordered" evidence="1">
    <location>
        <begin position="180"/>
        <end position="199"/>
    </location>
</feature>
<feature type="domain" description="EGF-like" evidence="3">
    <location>
        <begin position="111"/>
        <end position="148"/>
    </location>
</feature>
<dbReference type="AlphaFoldDB" id="A0A1A8VX18"/>
<dbReference type="Gene3D" id="2.90.20.10">
    <property type="entry name" value="Plasmodium vivax P25 domain"/>
    <property type="match status" value="1"/>
</dbReference>
<dbReference type="SMART" id="SM00181">
    <property type="entry name" value="EGF"/>
    <property type="match status" value="3"/>
</dbReference>
<proteinExistence type="predicted"/>
<evidence type="ECO:0000256" key="2">
    <source>
        <dbReference type="SAM" id="SignalP"/>
    </source>
</evidence>
<gene>
    <name evidence="4" type="ORF">POVCU1_010340</name>
</gene>
<name>A0A1A8VX18_PLAOA</name>
<accession>A0A1A8VX18</accession>
<evidence type="ECO:0000256" key="1">
    <source>
        <dbReference type="SAM" id="MobiDB-lite"/>
    </source>
</evidence>
<dbReference type="Pfam" id="PF06247">
    <property type="entry name" value="Plasmod_Pvs28"/>
    <property type="match status" value="1"/>
</dbReference>
<organism evidence="4 5">
    <name type="scientific">Plasmodium ovale curtisi</name>
    <dbReference type="NCBI Taxonomy" id="864141"/>
    <lineage>
        <taxon>Eukaryota</taxon>
        <taxon>Sar</taxon>
        <taxon>Alveolata</taxon>
        <taxon>Apicomplexa</taxon>
        <taxon>Aconoidasida</taxon>
        <taxon>Haemosporida</taxon>
        <taxon>Plasmodiidae</taxon>
        <taxon>Plasmodium</taxon>
        <taxon>Plasmodium (Plasmodium)</taxon>
    </lineage>
</organism>
<dbReference type="EMBL" id="FLQV01000188">
    <property type="protein sequence ID" value="SBS84253.1"/>
    <property type="molecule type" value="Genomic_DNA"/>
</dbReference>
<evidence type="ECO:0000259" key="3">
    <source>
        <dbReference type="SMART" id="SM00181"/>
    </source>
</evidence>
<feature type="signal peptide" evidence="2">
    <location>
        <begin position="1"/>
        <end position="22"/>
    </location>
</feature>
<dbReference type="GO" id="GO:0016020">
    <property type="term" value="C:membrane"/>
    <property type="evidence" value="ECO:0007669"/>
    <property type="project" value="InterPro"/>
</dbReference>
<keyword evidence="2" id="KW-0732">Signal</keyword>
<dbReference type="InterPro" id="IPR010423">
    <property type="entry name" value="Pvs25/Psv28_EGF"/>
</dbReference>
<reference evidence="5" key="1">
    <citation type="submission" date="2016-05" db="EMBL/GenBank/DDBJ databases">
        <authorList>
            <person name="Naeem Raeece"/>
        </authorList>
    </citation>
    <scope>NUCLEOTIDE SEQUENCE [LARGE SCALE GENOMIC DNA]</scope>
</reference>
<dbReference type="InterPro" id="IPR000742">
    <property type="entry name" value="EGF"/>
</dbReference>
<protein>
    <submittedName>
        <fullName evidence="4">28 kDa ookinete surface protein (P28)</fullName>
    </submittedName>
</protein>
<feature type="domain" description="EGF-like" evidence="3">
    <location>
        <begin position="63"/>
        <end position="108"/>
    </location>
</feature>
<feature type="chain" id="PRO_5008380754" evidence="2">
    <location>
        <begin position="23"/>
        <end position="275"/>
    </location>
</feature>